<dbReference type="InParanoid" id="A0A0C9ZXH6"/>
<keyword evidence="3" id="KW-1185">Reference proteome</keyword>
<gene>
    <name evidence="2" type="ORF">CY34DRAFT_144780</name>
</gene>
<reference evidence="3" key="2">
    <citation type="submission" date="2015-01" db="EMBL/GenBank/DDBJ databases">
        <title>Evolutionary Origins and Diversification of the Mycorrhizal Mutualists.</title>
        <authorList>
            <consortium name="DOE Joint Genome Institute"/>
            <consortium name="Mycorrhizal Genomics Consortium"/>
            <person name="Kohler A."/>
            <person name="Kuo A."/>
            <person name="Nagy L.G."/>
            <person name="Floudas D."/>
            <person name="Copeland A."/>
            <person name="Barry K.W."/>
            <person name="Cichocki N."/>
            <person name="Veneault-Fourrey C."/>
            <person name="LaButti K."/>
            <person name="Lindquist E.A."/>
            <person name="Lipzen A."/>
            <person name="Lundell T."/>
            <person name="Morin E."/>
            <person name="Murat C."/>
            <person name="Riley R."/>
            <person name="Ohm R."/>
            <person name="Sun H."/>
            <person name="Tunlid A."/>
            <person name="Henrissat B."/>
            <person name="Grigoriev I.V."/>
            <person name="Hibbett D.S."/>
            <person name="Martin F."/>
        </authorList>
    </citation>
    <scope>NUCLEOTIDE SEQUENCE [LARGE SCALE GENOMIC DNA]</scope>
    <source>
        <strain evidence="3">UH-Slu-Lm8-n1</strain>
    </source>
</reference>
<dbReference type="Proteomes" id="UP000054485">
    <property type="component" value="Unassembled WGS sequence"/>
</dbReference>
<organism evidence="2 3">
    <name type="scientific">Suillus luteus UH-Slu-Lm8-n1</name>
    <dbReference type="NCBI Taxonomy" id="930992"/>
    <lineage>
        <taxon>Eukaryota</taxon>
        <taxon>Fungi</taxon>
        <taxon>Dikarya</taxon>
        <taxon>Basidiomycota</taxon>
        <taxon>Agaricomycotina</taxon>
        <taxon>Agaricomycetes</taxon>
        <taxon>Agaricomycetidae</taxon>
        <taxon>Boletales</taxon>
        <taxon>Suillineae</taxon>
        <taxon>Suillaceae</taxon>
        <taxon>Suillus</taxon>
    </lineage>
</organism>
<evidence type="ECO:0000256" key="1">
    <source>
        <dbReference type="SAM" id="MobiDB-lite"/>
    </source>
</evidence>
<feature type="region of interest" description="Disordered" evidence="1">
    <location>
        <begin position="1"/>
        <end position="23"/>
    </location>
</feature>
<evidence type="ECO:0000313" key="2">
    <source>
        <dbReference type="EMBL" id="KIK42450.1"/>
    </source>
</evidence>
<accession>A0A0C9ZXH6</accession>
<reference evidence="2 3" key="1">
    <citation type="submission" date="2014-04" db="EMBL/GenBank/DDBJ databases">
        <authorList>
            <consortium name="DOE Joint Genome Institute"/>
            <person name="Kuo A."/>
            <person name="Ruytinx J."/>
            <person name="Rineau F."/>
            <person name="Colpaert J."/>
            <person name="Kohler A."/>
            <person name="Nagy L.G."/>
            <person name="Floudas D."/>
            <person name="Copeland A."/>
            <person name="Barry K.W."/>
            <person name="Cichocki N."/>
            <person name="Veneault-Fourrey C."/>
            <person name="LaButti K."/>
            <person name="Lindquist E.A."/>
            <person name="Lipzen A."/>
            <person name="Lundell T."/>
            <person name="Morin E."/>
            <person name="Murat C."/>
            <person name="Sun H."/>
            <person name="Tunlid A."/>
            <person name="Henrissat B."/>
            <person name="Grigoriev I.V."/>
            <person name="Hibbett D.S."/>
            <person name="Martin F."/>
            <person name="Nordberg H.P."/>
            <person name="Cantor M.N."/>
            <person name="Hua S.X."/>
        </authorList>
    </citation>
    <scope>NUCLEOTIDE SEQUENCE [LARGE SCALE GENOMIC DNA]</scope>
    <source>
        <strain evidence="2 3">UH-Slu-Lm8-n1</strain>
    </source>
</reference>
<sequence>MLERVSDSFGSPRCSQQQGSTYIEPPQDCYSRWCIFSGEHSNACSSCWITCKQTYSKTREIRGGSPSYVCDMCISSPQ</sequence>
<dbReference type="EMBL" id="KN835239">
    <property type="protein sequence ID" value="KIK42450.1"/>
    <property type="molecule type" value="Genomic_DNA"/>
</dbReference>
<dbReference type="AlphaFoldDB" id="A0A0C9ZXH6"/>
<proteinExistence type="predicted"/>
<dbReference type="OrthoDB" id="2659971at2759"/>
<evidence type="ECO:0000313" key="3">
    <source>
        <dbReference type="Proteomes" id="UP000054485"/>
    </source>
</evidence>
<protein>
    <submittedName>
        <fullName evidence="2">Uncharacterized protein</fullName>
    </submittedName>
</protein>
<name>A0A0C9ZXH6_9AGAM</name>
<dbReference type="HOGENOM" id="CLU_2623625_0_0_1"/>